<reference evidence="9 10" key="1">
    <citation type="submission" date="2024-02" db="EMBL/GenBank/DDBJ databases">
        <title>High-quality chromosome-scale genome assembly of Pensacola bahiagrass (Paspalum notatum Flugge var. saurae).</title>
        <authorList>
            <person name="Vega J.M."/>
            <person name="Podio M."/>
            <person name="Orjuela J."/>
            <person name="Siena L.A."/>
            <person name="Pessino S.C."/>
            <person name="Combes M.C."/>
            <person name="Mariac C."/>
            <person name="Albertini E."/>
            <person name="Pupilli F."/>
            <person name="Ortiz J.P.A."/>
            <person name="Leblanc O."/>
        </authorList>
    </citation>
    <scope>NUCLEOTIDE SEQUENCE [LARGE SCALE GENOMIC DNA]</scope>
    <source>
        <strain evidence="9">R1</strain>
        <tissue evidence="9">Leaf</tissue>
    </source>
</reference>
<keyword evidence="2" id="KW-0479">Metal-binding</keyword>
<evidence type="ECO:0000256" key="2">
    <source>
        <dbReference type="ARBA" id="ARBA00022723"/>
    </source>
</evidence>
<dbReference type="AlphaFoldDB" id="A0AAQ3SRW0"/>
<name>A0AAQ3SRW0_PASNO</name>
<dbReference type="Proteomes" id="UP001341281">
    <property type="component" value="Chromosome 02"/>
</dbReference>
<comment type="function">
    <text evidence="7">Multicopper oxidase that may play a role in the maintenance of inorganic phosphate homeostasis.</text>
</comment>
<evidence type="ECO:0000256" key="5">
    <source>
        <dbReference type="ARBA" id="ARBA00023008"/>
    </source>
</evidence>
<evidence type="ECO:0000256" key="6">
    <source>
        <dbReference type="ARBA" id="ARBA00023180"/>
    </source>
</evidence>
<evidence type="ECO:0000256" key="7">
    <source>
        <dbReference type="ARBA" id="ARBA00037077"/>
    </source>
</evidence>
<dbReference type="GO" id="GO:0016491">
    <property type="term" value="F:oxidoreductase activity"/>
    <property type="evidence" value="ECO:0007669"/>
    <property type="project" value="UniProtKB-KW"/>
</dbReference>
<feature type="compositionally biased region" description="Low complexity" evidence="8">
    <location>
        <begin position="8"/>
        <end position="26"/>
    </location>
</feature>
<organism evidence="9 10">
    <name type="scientific">Paspalum notatum var. saurae</name>
    <dbReference type="NCBI Taxonomy" id="547442"/>
    <lineage>
        <taxon>Eukaryota</taxon>
        <taxon>Viridiplantae</taxon>
        <taxon>Streptophyta</taxon>
        <taxon>Embryophyta</taxon>
        <taxon>Tracheophyta</taxon>
        <taxon>Spermatophyta</taxon>
        <taxon>Magnoliopsida</taxon>
        <taxon>Liliopsida</taxon>
        <taxon>Poales</taxon>
        <taxon>Poaceae</taxon>
        <taxon>PACMAD clade</taxon>
        <taxon>Panicoideae</taxon>
        <taxon>Andropogonodae</taxon>
        <taxon>Paspaleae</taxon>
        <taxon>Paspalinae</taxon>
        <taxon>Paspalum</taxon>
    </lineage>
</organism>
<proteinExistence type="predicted"/>
<keyword evidence="5" id="KW-0186">Copper</keyword>
<dbReference type="InterPro" id="IPR008972">
    <property type="entry name" value="Cupredoxin"/>
</dbReference>
<dbReference type="SUPFAM" id="SSF49503">
    <property type="entry name" value="Cupredoxins"/>
    <property type="match status" value="1"/>
</dbReference>
<sequence length="89" mass="9796">MSPTRPWTCPATTTTTTTCTSSSPTAGHSFNVDSSLYMNDSTGVAPSVHPEWQPVYFGEAVTVNGKAWPFLAVHRRRYRLHILNASNAR</sequence>
<dbReference type="EMBL" id="CP144746">
    <property type="protein sequence ID" value="WVZ59004.1"/>
    <property type="molecule type" value="Genomic_DNA"/>
</dbReference>
<evidence type="ECO:0000256" key="1">
    <source>
        <dbReference type="ARBA" id="ARBA00001935"/>
    </source>
</evidence>
<gene>
    <name evidence="9" type="ORF">U9M48_009214</name>
</gene>
<evidence type="ECO:0000313" key="9">
    <source>
        <dbReference type="EMBL" id="WVZ59004.1"/>
    </source>
</evidence>
<keyword evidence="6" id="KW-0325">Glycoprotein</keyword>
<dbReference type="InterPro" id="IPR052152">
    <property type="entry name" value="LPR1/LPR2"/>
</dbReference>
<comment type="cofactor">
    <cofactor evidence="1">
        <name>Cu cation</name>
        <dbReference type="ChEBI" id="CHEBI:23378"/>
    </cofactor>
</comment>
<evidence type="ECO:0000313" key="10">
    <source>
        <dbReference type="Proteomes" id="UP001341281"/>
    </source>
</evidence>
<evidence type="ECO:0000256" key="8">
    <source>
        <dbReference type="SAM" id="MobiDB-lite"/>
    </source>
</evidence>
<dbReference type="GO" id="GO:0046872">
    <property type="term" value="F:metal ion binding"/>
    <property type="evidence" value="ECO:0007669"/>
    <property type="project" value="UniProtKB-KW"/>
</dbReference>
<evidence type="ECO:0000256" key="3">
    <source>
        <dbReference type="ARBA" id="ARBA00022729"/>
    </source>
</evidence>
<dbReference type="Gene3D" id="2.60.40.420">
    <property type="entry name" value="Cupredoxins - blue copper proteins"/>
    <property type="match status" value="1"/>
</dbReference>
<keyword evidence="3" id="KW-0732">Signal</keyword>
<keyword evidence="4" id="KW-0560">Oxidoreductase</keyword>
<dbReference type="GO" id="GO:0016036">
    <property type="term" value="P:cellular response to phosphate starvation"/>
    <property type="evidence" value="ECO:0007669"/>
    <property type="project" value="InterPro"/>
</dbReference>
<protein>
    <submittedName>
        <fullName evidence="9">Uncharacterized protein</fullName>
    </submittedName>
</protein>
<accession>A0AAQ3SRW0</accession>
<dbReference type="PANTHER" id="PTHR48461:SF1">
    <property type="entry name" value="MULTICOPPER OXIDASE LPR1-LIKE"/>
    <property type="match status" value="1"/>
</dbReference>
<keyword evidence="10" id="KW-1185">Reference proteome</keyword>
<dbReference type="PANTHER" id="PTHR48461">
    <property type="entry name" value="MULTICOPPER OXIDASE LPR1-LIKE"/>
    <property type="match status" value="1"/>
</dbReference>
<evidence type="ECO:0000256" key="4">
    <source>
        <dbReference type="ARBA" id="ARBA00023002"/>
    </source>
</evidence>
<feature type="region of interest" description="Disordered" evidence="8">
    <location>
        <begin position="1"/>
        <end position="26"/>
    </location>
</feature>